<dbReference type="AlphaFoldDB" id="A0A0B4RZV7"/>
<gene>
    <name evidence="1" type="ORF">NW74_01040</name>
</gene>
<protein>
    <submittedName>
        <fullName evidence="1">Uncharacterized protein</fullName>
    </submittedName>
</protein>
<organism evidence="1 2">
    <name type="scientific">Parvimonas micra</name>
    <dbReference type="NCBI Taxonomy" id="33033"/>
    <lineage>
        <taxon>Bacteria</taxon>
        <taxon>Bacillati</taxon>
        <taxon>Bacillota</taxon>
        <taxon>Tissierellia</taxon>
        <taxon>Tissierellales</taxon>
        <taxon>Peptoniphilaceae</taxon>
        <taxon>Parvimonas</taxon>
    </lineage>
</organism>
<keyword evidence="2" id="KW-1185">Reference proteome</keyword>
<name>A0A0B4RZV7_9FIRM</name>
<reference evidence="1 2" key="1">
    <citation type="submission" date="2014-10" db="EMBL/GenBank/DDBJ databases">
        <title>Complete genome sequence of Parvimonas micra KCOM 1535 (= ChDC B708).</title>
        <authorList>
            <person name="Kook J.-K."/>
            <person name="Park S.-N."/>
            <person name="Lim Y.K."/>
            <person name="Roh H."/>
        </authorList>
    </citation>
    <scope>NUCLEOTIDE SEQUENCE [LARGE SCALE GENOMIC DNA]</scope>
    <source>
        <strain evidence="2">KCOM 1535 / ChDC B708</strain>
    </source>
</reference>
<evidence type="ECO:0000313" key="2">
    <source>
        <dbReference type="Proteomes" id="UP000031386"/>
    </source>
</evidence>
<accession>A0A0B4RZV7</accession>
<dbReference type="OrthoDB" id="9777242at2"/>
<evidence type="ECO:0000313" key="1">
    <source>
        <dbReference type="EMBL" id="AIZ36048.1"/>
    </source>
</evidence>
<proteinExistence type="predicted"/>
<dbReference type="KEGG" id="pmic:NW74_01040"/>
<dbReference type="EMBL" id="CP009761">
    <property type="protein sequence ID" value="AIZ36048.1"/>
    <property type="molecule type" value="Genomic_DNA"/>
</dbReference>
<sequence>MSAFLAPIHFWMYDKILIAQKLTFAVEEKFLNKEERDEAESLFPALISEDLEEVIDQSNIHGWLHTAVSNVEIRFAYVIKKLLDKGISLEDIKKVAFEYGTTFPKYEISSLQDAYELLMDILLDGLPCDVSISVIREEENGLEFVLYNDIHKQYFNEFDMEASVYHELREAFVNGLFEKYSLKYKNIIDSNKLISR</sequence>
<dbReference type="STRING" id="33033.NW74_01040"/>
<dbReference type="RefSeq" id="WP_041953411.1">
    <property type="nucleotide sequence ID" value="NZ_CP009761.1"/>
</dbReference>
<dbReference type="Proteomes" id="UP000031386">
    <property type="component" value="Chromosome"/>
</dbReference>